<feature type="signal peptide" evidence="1">
    <location>
        <begin position="1"/>
        <end position="28"/>
    </location>
</feature>
<dbReference type="Pfam" id="PF20311">
    <property type="entry name" value="DUF6607"/>
    <property type="match status" value="1"/>
</dbReference>
<evidence type="ECO:0000256" key="1">
    <source>
        <dbReference type="SAM" id="SignalP"/>
    </source>
</evidence>
<dbReference type="RefSeq" id="WP_238895497.1">
    <property type="nucleotide sequence ID" value="NZ_JAKOGG010000003.1"/>
</dbReference>
<gene>
    <name evidence="2" type="ORF">L9G74_06560</name>
</gene>
<keyword evidence="1" id="KW-0732">Signal</keyword>
<reference evidence="2 3" key="1">
    <citation type="submission" date="2022-02" db="EMBL/GenBank/DDBJ databases">
        <authorList>
            <person name="Zhuang L."/>
        </authorList>
    </citation>
    <scope>NUCLEOTIDE SEQUENCE [LARGE SCALE GENOMIC DNA]</scope>
    <source>
        <strain evidence="2 3">C32</strain>
    </source>
</reference>
<dbReference type="EMBL" id="JAKOGG010000003">
    <property type="protein sequence ID" value="MCS4556094.1"/>
    <property type="molecule type" value="Genomic_DNA"/>
</dbReference>
<proteinExistence type="predicted"/>
<sequence length="385" mass="44444">MYKKQLIQRMTIAIIAVMSLVISAVAPAKEQQPTDCANSKQFTFAWQLLDACAMKPRGGSKVGINNTLAPQPYAGWQSIHEANLSKFEQDRRAILAMAGPYRVSFDFLEIAGFTPDFQPTRPYQSWGTEYIYVAEDKGDFISLQHIMVMYYQQEDGSTSAPMVMKHWRQDWQYEKTELFAYVGHNKWQQQSLKPSDVKGTWAQAVYQVDDSPRYESYGQWQHNAGFSSWKSADTWRPLPRREGSVRDDYHVLEGTNRHTILPSGWVQEEENLKLVLDDNGQPAQAVPYLAKELGIARYERIVGLDYTPGDEYWKKTAPFWADVRYVWQQLIAQNPRMEIQKKVGEDFMFQLFFDKADEIAEGAPYDSAQGRQAIHKMLQPFIKAY</sequence>
<reference evidence="3" key="2">
    <citation type="submission" date="2023-07" db="EMBL/GenBank/DDBJ databases">
        <title>Shewanella mangrovi sp. nov., an acetaldehyde- degrading bacterium isolated from mangrove sediment.</title>
        <authorList>
            <person name="Liu Y."/>
        </authorList>
    </citation>
    <scope>NUCLEOTIDE SEQUENCE [LARGE SCALE GENOMIC DNA]</scope>
    <source>
        <strain evidence="3">C32</strain>
    </source>
</reference>
<comment type="caution">
    <text evidence="2">The sequence shown here is derived from an EMBL/GenBank/DDBJ whole genome shotgun (WGS) entry which is preliminary data.</text>
</comment>
<accession>A0ABT2FID7</accession>
<dbReference type="InterPro" id="IPR046715">
    <property type="entry name" value="DUF6607"/>
</dbReference>
<keyword evidence="3" id="KW-1185">Reference proteome</keyword>
<evidence type="ECO:0000313" key="3">
    <source>
        <dbReference type="Proteomes" id="UP001201549"/>
    </source>
</evidence>
<dbReference type="Proteomes" id="UP001201549">
    <property type="component" value="Unassembled WGS sequence"/>
</dbReference>
<feature type="chain" id="PRO_5045052565" description="Secreted protein" evidence="1">
    <location>
        <begin position="29"/>
        <end position="385"/>
    </location>
</feature>
<evidence type="ECO:0008006" key="4">
    <source>
        <dbReference type="Google" id="ProtNLM"/>
    </source>
</evidence>
<evidence type="ECO:0000313" key="2">
    <source>
        <dbReference type="EMBL" id="MCS4556094.1"/>
    </source>
</evidence>
<name>A0ABT2FID7_9GAMM</name>
<organism evidence="2 3">
    <name type="scientific">Shewanella electrica</name>
    <dbReference type="NCBI Taxonomy" id="515560"/>
    <lineage>
        <taxon>Bacteria</taxon>
        <taxon>Pseudomonadati</taxon>
        <taxon>Pseudomonadota</taxon>
        <taxon>Gammaproteobacteria</taxon>
        <taxon>Alteromonadales</taxon>
        <taxon>Shewanellaceae</taxon>
        <taxon>Shewanella</taxon>
    </lineage>
</organism>
<protein>
    <recommendedName>
        <fullName evidence="4">Secreted protein</fullName>
    </recommendedName>
</protein>